<feature type="transmembrane region" description="Helical" evidence="2">
    <location>
        <begin position="75"/>
        <end position="99"/>
    </location>
</feature>
<dbReference type="AlphaFoldDB" id="A0AAJ0B630"/>
<accession>A0AAJ0B630</accession>
<proteinExistence type="predicted"/>
<feature type="transmembrane region" description="Helical" evidence="2">
    <location>
        <begin position="119"/>
        <end position="139"/>
    </location>
</feature>
<sequence length="680" mass="73904">MDPRSPYLSSPQQTGYGGHDVQLTDFSSHSLLRPAPAPTEYDQPAKKADSWVQDTGRPTIPGWPQQPRLLKRHPWLTALTVFGDVVLLLAWLALAAFGIGIARSIGVSKADLDVKSAQLAQGSIIAPTLFPIFFAATVGRCTRLIAMYRAESGELLGILDQLQGSTSFAGTLITAVTTRGGGLLSVLLLSLWSLSPLGGQSSLRAFYYQPNMTEVATVFPYLSMNNTGVVPAPSSTRIVFQARANALFSAALVSSPNVTNSPMDLWNNVKIPSIETLGRRMQPDSNGWFDTFTGIGVKDYSSLIGIPISMAAAQTGAARFSLETSYWALQCEPLISAQDGKSPNITLLSNATISPLPFNYTSTQSGINAFTDRSYDLYRNNRTNSNEARRILFVIEDHWKFFANCTISTTYVESEVHCRAGACGVGRIRRSVQPHASPNITGIDSEIPAPDRSPYLDNLLTAVPGRNSQPSTLSRYILGLLGVTETTEDNDRDKAALNNQPVFFDLLAQALNTYWVACIGYDRYVPDHNNANYTFGGKFEISETFEINFQNTTAAAVWTEEPVFAASTGWLVVFFVAVLIPLLAAVANLVLVGFVLRGPHLSMNFTTVVRDSPFVGRPPGGSTMGDYDRSYLMRDVKVRYGDVNSAEPVGYIALGSVDGNGTIGTGGVGRLDRTKTRYYE</sequence>
<name>A0AAJ0B630_9PEZI</name>
<feature type="transmembrane region" description="Helical" evidence="2">
    <location>
        <begin position="168"/>
        <end position="194"/>
    </location>
</feature>
<keyword evidence="2" id="KW-0812">Transmembrane</keyword>
<comment type="caution">
    <text evidence="3">The sequence shown here is derived from an EMBL/GenBank/DDBJ whole genome shotgun (WGS) entry which is preliminary data.</text>
</comment>
<protein>
    <submittedName>
        <fullName evidence="3">Uncharacterized protein</fullName>
    </submittedName>
</protein>
<organism evidence="3 4">
    <name type="scientific">Echria macrotheca</name>
    <dbReference type="NCBI Taxonomy" id="438768"/>
    <lineage>
        <taxon>Eukaryota</taxon>
        <taxon>Fungi</taxon>
        <taxon>Dikarya</taxon>
        <taxon>Ascomycota</taxon>
        <taxon>Pezizomycotina</taxon>
        <taxon>Sordariomycetes</taxon>
        <taxon>Sordariomycetidae</taxon>
        <taxon>Sordariales</taxon>
        <taxon>Schizotheciaceae</taxon>
        <taxon>Echria</taxon>
    </lineage>
</organism>
<feature type="transmembrane region" description="Helical" evidence="2">
    <location>
        <begin position="570"/>
        <end position="596"/>
    </location>
</feature>
<keyword evidence="2" id="KW-1133">Transmembrane helix</keyword>
<gene>
    <name evidence="3" type="ORF">QBC47DRAFT_416685</name>
</gene>
<feature type="region of interest" description="Disordered" evidence="1">
    <location>
        <begin position="1"/>
        <end position="64"/>
    </location>
</feature>
<keyword evidence="4" id="KW-1185">Reference proteome</keyword>
<dbReference type="EMBL" id="MU839840">
    <property type="protein sequence ID" value="KAK1752207.1"/>
    <property type="molecule type" value="Genomic_DNA"/>
</dbReference>
<evidence type="ECO:0000313" key="4">
    <source>
        <dbReference type="Proteomes" id="UP001239445"/>
    </source>
</evidence>
<dbReference type="Proteomes" id="UP001239445">
    <property type="component" value="Unassembled WGS sequence"/>
</dbReference>
<evidence type="ECO:0000256" key="2">
    <source>
        <dbReference type="SAM" id="Phobius"/>
    </source>
</evidence>
<evidence type="ECO:0000256" key="1">
    <source>
        <dbReference type="SAM" id="MobiDB-lite"/>
    </source>
</evidence>
<evidence type="ECO:0000313" key="3">
    <source>
        <dbReference type="EMBL" id="KAK1752207.1"/>
    </source>
</evidence>
<keyword evidence="2" id="KW-0472">Membrane</keyword>
<reference evidence="3" key="1">
    <citation type="submission" date="2023-06" db="EMBL/GenBank/DDBJ databases">
        <title>Genome-scale phylogeny and comparative genomics of the fungal order Sordariales.</title>
        <authorList>
            <consortium name="Lawrence Berkeley National Laboratory"/>
            <person name="Hensen N."/>
            <person name="Bonometti L."/>
            <person name="Westerberg I."/>
            <person name="Brannstrom I.O."/>
            <person name="Guillou S."/>
            <person name="Cros-Aarteil S."/>
            <person name="Calhoun S."/>
            <person name="Haridas S."/>
            <person name="Kuo A."/>
            <person name="Mondo S."/>
            <person name="Pangilinan J."/>
            <person name="Riley R."/>
            <person name="Labutti K."/>
            <person name="Andreopoulos B."/>
            <person name="Lipzen A."/>
            <person name="Chen C."/>
            <person name="Yanf M."/>
            <person name="Daum C."/>
            <person name="Ng V."/>
            <person name="Clum A."/>
            <person name="Steindorff A."/>
            <person name="Ohm R."/>
            <person name="Martin F."/>
            <person name="Silar P."/>
            <person name="Natvig D."/>
            <person name="Lalanne C."/>
            <person name="Gautier V."/>
            <person name="Ament-Velasquez S.L."/>
            <person name="Kruys A."/>
            <person name="Hutchinson M.I."/>
            <person name="Powell A.J."/>
            <person name="Barry K."/>
            <person name="Miller A.N."/>
            <person name="Grigoriev I.V."/>
            <person name="Debuchy R."/>
            <person name="Gladieux P."/>
            <person name="Thoren M.H."/>
            <person name="Johannesson H."/>
        </authorList>
    </citation>
    <scope>NUCLEOTIDE SEQUENCE</scope>
    <source>
        <strain evidence="3">PSN4</strain>
    </source>
</reference>